<evidence type="ECO:0000313" key="4">
    <source>
        <dbReference type="Proteomes" id="UP001596405"/>
    </source>
</evidence>
<dbReference type="InterPro" id="IPR052893">
    <property type="entry name" value="TCS_response_regulator"/>
</dbReference>
<dbReference type="InterPro" id="IPR001789">
    <property type="entry name" value="Sig_transdc_resp-reg_receiver"/>
</dbReference>
<dbReference type="PANTHER" id="PTHR44520:SF2">
    <property type="entry name" value="RESPONSE REGULATOR RCP1"/>
    <property type="match status" value="1"/>
</dbReference>
<organism evidence="3 4">
    <name type="scientific">Rufibacter roseus</name>
    <dbReference type="NCBI Taxonomy" id="1567108"/>
    <lineage>
        <taxon>Bacteria</taxon>
        <taxon>Pseudomonadati</taxon>
        <taxon>Bacteroidota</taxon>
        <taxon>Cytophagia</taxon>
        <taxon>Cytophagales</taxon>
        <taxon>Hymenobacteraceae</taxon>
        <taxon>Rufibacter</taxon>
    </lineage>
</organism>
<dbReference type="Proteomes" id="UP001596405">
    <property type="component" value="Unassembled WGS sequence"/>
</dbReference>
<evidence type="ECO:0000259" key="2">
    <source>
        <dbReference type="PROSITE" id="PS50110"/>
    </source>
</evidence>
<dbReference type="EMBL" id="JBHSYQ010000006">
    <property type="protein sequence ID" value="MFC6998675.1"/>
    <property type="molecule type" value="Genomic_DNA"/>
</dbReference>
<reference evidence="4" key="1">
    <citation type="journal article" date="2019" name="Int. J. Syst. Evol. Microbiol.">
        <title>The Global Catalogue of Microorganisms (GCM) 10K type strain sequencing project: providing services to taxonomists for standard genome sequencing and annotation.</title>
        <authorList>
            <consortium name="The Broad Institute Genomics Platform"/>
            <consortium name="The Broad Institute Genome Sequencing Center for Infectious Disease"/>
            <person name="Wu L."/>
            <person name="Ma J."/>
        </authorList>
    </citation>
    <scope>NUCLEOTIDE SEQUENCE [LARGE SCALE GENOMIC DNA]</scope>
    <source>
        <strain evidence="4">CGMCC 4.7393</strain>
    </source>
</reference>
<dbReference type="SUPFAM" id="SSF52172">
    <property type="entry name" value="CheY-like"/>
    <property type="match status" value="1"/>
</dbReference>
<name>A0ABW2DLW9_9BACT</name>
<accession>A0ABW2DLW9</accession>
<dbReference type="InterPro" id="IPR011006">
    <property type="entry name" value="CheY-like_superfamily"/>
</dbReference>
<dbReference type="PROSITE" id="PS50110">
    <property type="entry name" value="RESPONSE_REGULATORY"/>
    <property type="match status" value="1"/>
</dbReference>
<evidence type="ECO:0000256" key="1">
    <source>
        <dbReference type="PROSITE-ProRule" id="PRU00169"/>
    </source>
</evidence>
<feature type="domain" description="Response regulatory" evidence="2">
    <location>
        <begin position="6"/>
        <end position="132"/>
    </location>
</feature>
<feature type="modified residue" description="4-aspartylphosphate" evidence="1">
    <location>
        <position position="63"/>
    </location>
</feature>
<sequence>MPSISHILLVDDDDVNNFLNSRLLKRLAVAEHVEVSPSGEAGLRYLNNLSKSGETDSLLIFLDINMPMMNGFEFLDKLRNQDLQNLKPVITMLTTSTNEKDLTQLRNYPEVAGFLNKPLSEEKVTAVINEHFAA</sequence>
<dbReference type="RefSeq" id="WP_066625805.1">
    <property type="nucleotide sequence ID" value="NZ_JBHSYQ010000006.1"/>
</dbReference>
<proteinExistence type="predicted"/>
<dbReference type="SMART" id="SM00448">
    <property type="entry name" value="REC"/>
    <property type="match status" value="1"/>
</dbReference>
<dbReference type="Gene3D" id="3.40.50.2300">
    <property type="match status" value="1"/>
</dbReference>
<keyword evidence="4" id="KW-1185">Reference proteome</keyword>
<keyword evidence="1" id="KW-0597">Phosphoprotein</keyword>
<dbReference type="Pfam" id="PF00072">
    <property type="entry name" value="Response_reg"/>
    <property type="match status" value="1"/>
</dbReference>
<comment type="caution">
    <text evidence="3">The sequence shown here is derived from an EMBL/GenBank/DDBJ whole genome shotgun (WGS) entry which is preliminary data.</text>
</comment>
<dbReference type="PANTHER" id="PTHR44520">
    <property type="entry name" value="RESPONSE REGULATOR RCP1-RELATED"/>
    <property type="match status" value="1"/>
</dbReference>
<protein>
    <submittedName>
        <fullName evidence="3">Response regulator</fullName>
    </submittedName>
</protein>
<gene>
    <name evidence="3" type="ORF">ACFQHR_13635</name>
</gene>
<evidence type="ECO:0000313" key="3">
    <source>
        <dbReference type="EMBL" id="MFC6998675.1"/>
    </source>
</evidence>